<dbReference type="EC" id="2.7.1.49" evidence="3"/>
<dbReference type="Gene3D" id="3.40.1190.20">
    <property type="match status" value="1"/>
</dbReference>
<protein>
    <recommendedName>
        <fullName evidence="3">hydroxymethylpyrimidine kinase</fullName>
        <ecNumber evidence="3">2.7.1.49</ecNumber>
    </recommendedName>
</protein>
<dbReference type="RefSeq" id="WP_248995841.1">
    <property type="nucleotide sequence ID" value="NZ_JAKIKP010000007.1"/>
</dbReference>
<organism evidence="7 8">
    <name type="scientific">Shewanella gaetbuli</name>
    <dbReference type="NCBI Taxonomy" id="220752"/>
    <lineage>
        <taxon>Bacteria</taxon>
        <taxon>Pseudomonadati</taxon>
        <taxon>Pseudomonadota</taxon>
        <taxon>Gammaproteobacteria</taxon>
        <taxon>Alteromonadales</taxon>
        <taxon>Shewanellaceae</taxon>
        <taxon>Shewanella</taxon>
    </lineage>
</organism>
<dbReference type="Pfam" id="PF08543">
    <property type="entry name" value="Phos_pyr_kin"/>
    <property type="match status" value="1"/>
</dbReference>
<reference evidence="7" key="1">
    <citation type="submission" date="2022-01" db="EMBL/GenBank/DDBJ databases">
        <title>Whole genome-based taxonomy of the Shewanellaceae.</title>
        <authorList>
            <person name="Martin-Rodriguez A.J."/>
        </authorList>
    </citation>
    <scope>NUCLEOTIDE SEQUENCE</scope>
    <source>
        <strain evidence="7">DSM 16422</strain>
    </source>
</reference>
<dbReference type="InterPro" id="IPR013749">
    <property type="entry name" value="PM/HMP-P_kinase-1"/>
</dbReference>
<dbReference type="CDD" id="cd01169">
    <property type="entry name" value="HMPP_kinase"/>
    <property type="match status" value="1"/>
</dbReference>
<evidence type="ECO:0000256" key="2">
    <source>
        <dbReference type="ARBA" id="ARBA00004948"/>
    </source>
</evidence>
<comment type="pathway">
    <text evidence="2">Cofactor biosynthesis; thiamine diphosphate biosynthesis.</text>
</comment>
<evidence type="ECO:0000256" key="4">
    <source>
        <dbReference type="ARBA" id="ARBA00023268"/>
    </source>
</evidence>
<comment type="cofactor">
    <cofactor evidence="1">
        <name>Mg(2+)</name>
        <dbReference type="ChEBI" id="CHEBI:18420"/>
    </cofactor>
</comment>
<gene>
    <name evidence="7" type="ORF">L2672_10670</name>
</gene>
<keyword evidence="7" id="KW-0418">Kinase</keyword>
<evidence type="ECO:0000256" key="3">
    <source>
        <dbReference type="ARBA" id="ARBA00012135"/>
    </source>
</evidence>
<dbReference type="GO" id="GO:0005829">
    <property type="term" value="C:cytosol"/>
    <property type="evidence" value="ECO:0007669"/>
    <property type="project" value="TreeGrafter"/>
</dbReference>
<dbReference type="InterPro" id="IPR013785">
    <property type="entry name" value="Aldolase_TIM"/>
</dbReference>
<keyword evidence="8" id="KW-1185">Reference proteome</keyword>
<dbReference type="InterPro" id="IPR029056">
    <property type="entry name" value="Ribokinase-like"/>
</dbReference>
<dbReference type="GO" id="GO:0009228">
    <property type="term" value="P:thiamine biosynthetic process"/>
    <property type="evidence" value="ECO:0007669"/>
    <property type="project" value="UniProtKB-KW"/>
</dbReference>
<dbReference type="Pfam" id="PF02581">
    <property type="entry name" value="TMP-TENI"/>
    <property type="match status" value="1"/>
</dbReference>
<name>A0A9X1ZS90_9GAMM</name>
<dbReference type="Gene3D" id="3.20.20.70">
    <property type="entry name" value="Aldolase class I"/>
    <property type="match status" value="1"/>
</dbReference>
<evidence type="ECO:0000256" key="1">
    <source>
        <dbReference type="ARBA" id="ARBA00001946"/>
    </source>
</evidence>
<dbReference type="SUPFAM" id="SSF51391">
    <property type="entry name" value="Thiamin phosphate synthase"/>
    <property type="match status" value="1"/>
</dbReference>
<dbReference type="Proteomes" id="UP001139333">
    <property type="component" value="Unassembled WGS sequence"/>
</dbReference>
<accession>A0A9X1ZS90</accession>
<dbReference type="InterPro" id="IPR004399">
    <property type="entry name" value="HMP/HMP-P_kinase_dom"/>
</dbReference>
<dbReference type="PANTHER" id="PTHR20858">
    <property type="entry name" value="PHOSPHOMETHYLPYRIMIDINE KINASE"/>
    <property type="match status" value="1"/>
</dbReference>
<keyword evidence="7" id="KW-0808">Transferase</keyword>
<dbReference type="InterPro" id="IPR022998">
    <property type="entry name" value="ThiamineP_synth_TenI"/>
</dbReference>
<evidence type="ECO:0000259" key="5">
    <source>
        <dbReference type="Pfam" id="PF02581"/>
    </source>
</evidence>
<feature type="domain" description="Pyridoxamine kinase/Phosphomethylpyrimidine kinase" evidence="6">
    <location>
        <begin position="23"/>
        <end position="302"/>
    </location>
</feature>
<proteinExistence type="predicted"/>
<sequence>MPVLCDAHVEQQTNIVWTIAGSDSGGGAGIQADLATIQDLGCHGCSVITTLTAQNTAQVDLVEPVSNQMLLAQLNTLANDLFPAAIKIGLIANQQQVETIAAWLTSFKAEHEQRLKQRNCLVVLDPVMVASSGDKLNQQPLNFAPLLPLVDLVTPNQHELYPLAKSALNCALTSSQSYASLPAIDKPNSLSDMVQLARFIAKQFNCNVLAKGGDANWQGNDAIDMYITQHVAGGSAEHNDGVFILKSERVATQNHHGSGCTLSSAIASFVANEFVLHDAVVLAKAYVSRGLNHSINIGAGSGCLGRTGWPNTLVSMPYIINATGLATEDIDKLATQIERDLSLLHFRPLHAPITVYPVVASIEILRELLEAGCKTAQLRLKPDAELSPKSQQGVSVQSWLSEKIQQAVALGNQYNAQVFINDHWELAIEHKAFGVHLGQEDALTADLAALSSHNLALGLSSHSYFEILLAAQLKPSYIALGHIFPTTTKQMPSAPQGIYKLRCYATLLKGHFTTVAIGGIDEQRLATIASTQCDSVAVVRAVTESTDPSQAYQRLETKWQQVCDHFTKQESV</sequence>
<dbReference type="GO" id="GO:0008902">
    <property type="term" value="F:hydroxymethylpyrimidine kinase activity"/>
    <property type="evidence" value="ECO:0007669"/>
    <property type="project" value="UniProtKB-EC"/>
</dbReference>
<comment type="caution">
    <text evidence="7">The sequence shown here is derived from an EMBL/GenBank/DDBJ whole genome shotgun (WGS) entry which is preliminary data.</text>
</comment>
<dbReference type="SUPFAM" id="SSF53613">
    <property type="entry name" value="Ribokinase-like"/>
    <property type="match status" value="1"/>
</dbReference>
<dbReference type="InterPro" id="IPR036206">
    <property type="entry name" value="ThiamineP_synth_sf"/>
</dbReference>
<evidence type="ECO:0000259" key="6">
    <source>
        <dbReference type="Pfam" id="PF08543"/>
    </source>
</evidence>
<dbReference type="EMBL" id="JAKIKP010000007">
    <property type="protein sequence ID" value="MCL1143158.1"/>
    <property type="molecule type" value="Genomic_DNA"/>
</dbReference>
<evidence type="ECO:0000313" key="8">
    <source>
        <dbReference type="Proteomes" id="UP001139333"/>
    </source>
</evidence>
<dbReference type="PANTHER" id="PTHR20858:SF17">
    <property type="entry name" value="HYDROXYMETHYLPYRIMIDINE_PHOSPHOMETHYLPYRIMIDINE KINASE THI20-RELATED"/>
    <property type="match status" value="1"/>
</dbReference>
<evidence type="ECO:0000313" key="7">
    <source>
        <dbReference type="EMBL" id="MCL1143158.1"/>
    </source>
</evidence>
<keyword evidence="4" id="KW-0511">Multifunctional enzyme</keyword>
<dbReference type="CDD" id="cd00564">
    <property type="entry name" value="TMP_TenI"/>
    <property type="match status" value="1"/>
</dbReference>
<feature type="domain" description="Thiamine phosphate synthase/TenI" evidence="5">
    <location>
        <begin position="361"/>
        <end position="542"/>
    </location>
</feature>
<dbReference type="GO" id="GO:0008972">
    <property type="term" value="F:phosphomethylpyrimidine kinase activity"/>
    <property type="evidence" value="ECO:0007669"/>
    <property type="project" value="InterPro"/>
</dbReference>
<dbReference type="AlphaFoldDB" id="A0A9X1ZS90"/>